<feature type="region of interest" description="Disordered" evidence="5">
    <location>
        <begin position="648"/>
        <end position="687"/>
    </location>
</feature>
<dbReference type="Gene3D" id="3.40.50.300">
    <property type="entry name" value="P-loop containing nucleotide triphosphate hydrolases"/>
    <property type="match status" value="2"/>
</dbReference>
<evidence type="ECO:0000313" key="9">
    <source>
        <dbReference type="Proteomes" id="UP001200537"/>
    </source>
</evidence>
<protein>
    <submittedName>
        <fullName evidence="8">DEAD/DEAH box helicase</fullName>
    </submittedName>
</protein>
<dbReference type="SMART" id="SM00490">
    <property type="entry name" value="HELICc"/>
    <property type="match status" value="1"/>
</dbReference>
<dbReference type="CDD" id="cd18795">
    <property type="entry name" value="SF2_C_Ski2"/>
    <property type="match status" value="1"/>
</dbReference>
<dbReference type="PROSITE" id="PS51194">
    <property type="entry name" value="HELICASE_CTER"/>
    <property type="match status" value="1"/>
</dbReference>
<feature type="domain" description="Helicase C-terminal" evidence="7">
    <location>
        <begin position="285"/>
        <end position="477"/>
    </location>
</feature>
<dbReference type="Pfam" id="PF00271">
    <property type="entry name" value="Helicase_C"/>
    <property type="match status" value="1"/>
</dbReference>
<dbReference type="Pfam" id="PF08148">
    <property type="entry name" value="DSHCT"/>
    <property type="match status" value="1"/>
</dbReference>
<dbReference type="GO" id="GO:0003676">
    <property type="term" value="F:nucleic acid binding"/>
    <property type="evidence" value="ECO:0007669"/>
    <property type="project" value="InterPro"/>
</dbReference>
<gene>
    <name evidence="8" type="ORF">L0M99_04110</name>
</gene>
<dbReference type="SMART" id="SM01142">
    <property type="entry name" value="DSHCT"/>
    <property type="match status" value="1"/>
</dbReference>
<reference evidence="8" key="1">
    <citation type="submission" date="2022-01" db="EMBL/GenBank/DDBJ databases">
        <title>Collection of gut derived symbiotic bacterial strains cultured from healthy donors.</title>
        <authorList>
            <person name="Lin H."/>
            <person name="Kohout C."/>
            <person name="Waligurski E."/>
            <person name="Pamer E.G."/>
        </authorList>
    </citation>
    <scope>NUCLEOTIDE SEQUENCE</scope>
    <source>
        <strain evidence="8">DFI.7.46</strain>
    </source>
</reference>
<evidence type="ECO:0000256" key="4">
    <source>
        <dbReference type="ARBA" id="ARBA00022840"/>
    </source>
</evidence>
<dbReference type="Pfam" id="PF21408">
    <property type="entry name" value="MTR4-like_stalk"/>
    <property type="match status" value="1"/>
</dbReference>
<feature type="compositionally biased region" description="Polar residues" evidence="5">
    <location>
        <begin position="676"/>
        <end position="686"/>
    </location>
</feature>
<dbReference type="GO" id="GO:0005524">
    <property type="term" value="F:ATP binding"/>
    <property type="evidence" value="ECO:0007669"/>
    <property type="project" value="UniProtKB-KW"/>
</dbReference>
<dbReference type="PROSITE" id="PS51192">
    <property type="entry name" value="HELICASE_ATP_BIND_1"/>
    <property type="match status" value="1"/>
</dbReference>
<dbReference type="GO" id="GO:0070478">
    <property type="term" value="P:nuclear-transcribed mRNA catabolic process, 3'-5' exonucleolytic nonsense-mediated decay"/>
    <property type="evidence" value="ECO:0007669"/>
    <property type="project" value="TreeGrafter"/>
</dbReference>
<dbReference type="InterPro" id="IPR014001">
    <property type="entry name" value="Helicase_ATP-bd"/>
</dbReference>
<dbReference type="InterPro" id="IPR048392">
    <property type="entry name" value="MTR4-like_stalk"/>
</dbReference>
<dbReference type="SMART" id="SM00487">
    <property type="entry name" value="DEXDc"/>
    <property type="match status" value="1"/>
</dbReference>
<keyword evidence="3 8" id="KW-0347">Helicase</keyword>
<dbReference type="PANTHER" id="PTHR12131:SF1">
    <property type="entry name" value="ATP-DEPENDENT RNA HELICASE SUPV3L1, MITOCHONDRIAL-RELATED"/>
    <property type="match status" value="1"/>
</dbReference>
<evidence type="ECO:0000259" key="7">
    <source>
        <dbReference type="PROSITE" id="PS51194"/>
    </source>
</evidence>
<dbReference type="GO" id="GO:0016787">
    <property type="term" value="F:hydrolase activity"/>
    <property type="evidence" value="ECO:0007669"/>
    <property type="project" value="UniProtKB-KW"/>
</dbReference>
<evidence type="ECO:0000256" key="2">
    <source>
        <dbReference type="ARBA" id="ARBA00022801"/>
    </source>
</evidence>
<name>A0AAJ1EXR2_9ACTO</name>
<evidence type="ECO:0000256" key="1">
    <source>
        <dbReference type="ARBA" id="ARBA00022741"/>
    </source>
</evidence>
<dbReference type="RefSeq" id="WP_238127848.1">
    <property type="nucleotide sequence ID" value="NZ_JAGZVZ010000010.1"/>
</dbReference>
<dbReference type="GO" id="GO:0055087">
    <property type="term" value="C:Ski complex"/>
    <property type="evidence" value="ECO:0007669"/>
    <property type="project" value="TreeGrafter"/>
</dbReference>
<sequence length="932" mass="101818">MPRRRKRKKPPTPGAGDWDSLSAAEKLATFKRTQIKGEVASFAAGFDFPFDDFQDQALRALENHKSVLVAAPTGSGKTLVGEFALFLALKRGVKAFYTTPIKALSNQKFRDFSATYGSENVGLLTGDISVNPSAPLVVMTTEVLRNMLYRTDGRLNDLGFVVLDEVHYLADRYRGPVWEEVILHLDAQVKVIALSATVSNAEEFGQWLRQVRGDVEIVVSEKRPVPLYQHMLVGGQLFDLEVKSSGGKTKLNPALLARTRRGLGESRRGHHTSLAAAVGELNAKGLLPAIIFIFSRARCQQGQNQLVAAGIDLTSPEEKRQISAWLDAISENLPPGDALALGLDTLFEGLRRGIAVHHAGLLPVLKEAVEKMFAAGLLKVVLATETLALGINMPARSVVIESLRKWDGHEFVMLSAGQYTQLTGRAGRRGIDTLGHGIVMFRPGMDPATVAALASKRTYPLKSAFSPTYNMAVNLLERGSLEGTRDVLRRSFAQFQADRAVVGKAQQAAEKQRAADEIVAAKSLECSLGDIYEYVRIKSELEARDARHAQLLAREQARRRLEIFSSLKRGDVVAYKDARRPRHGIVMKKSGTRTGETTLTILADNAKLREFSTNGFAGPLALVGQMWVKDYSERKPRDRQRLASKLRTAVREGIFTDPEPAKPSEEEAATPAKPAVSSSQRSSPVLETNGRELAELTELELTELLAHHPASSCPQLASHIKKASRWARLERQAARLRRQVDISEGALVDTFDRVVKVLIQLGYLDPRGQVTESGAVLCRIYSEYDLLIAQCALENVFAGLSPAQLAAACSAASYEARREETGAPVPASLKSVVNQIETLAADLRQLQSELQAPELPQSSSALVAATYAWAKGKPLAVALETAPLEAGDFVRAMKQLLDVLRQLEMVGSVETSATARKAQKLILRGVVAWSDI</sequence>
<dbReference type="InterPro" id="IPR027417">
    <property type="entry name" value="P-loop_NTPase"/>
</dbReference>
<dbReference type="InterPro" id="IPR050699">
    <property type="entry name" value="RNA-DNA_Helicase"/>
</dbReference>
<evidence type="ECO:0000256" key="3">
    <source>
        <dbReference type="ARBA" id="ARBA00022806"/>
    </source>
</evidence>
<dbReference type="AlphaFoldDB" id="A0AAJ1EXR2"/>
<dbReference type="Pfam" id="PF00270">
    <property type="entry name" value="DEAD"/>
    <property type="match status" value="1"/>
</dbReference>
<keyword evidence="2" id="KW-0378">Hydrolase</keyword>
<dbReference type="InterPro" id="IPR012961">
    <property type="entry name" value="Ski2/MTR4_C"/>
</dbReference>
<dbReference type="InterPro" id="IPR011545">
    <property type="entry name" value="DEAD/DEAH_box_helicase_dom"/>
</dbReference>
<keyword evidence="1" id="KW-0547">Nucleotide-binding</keyword>
<comment type="caution">
    <text evidence="8">The sequence shown here is derived from an EMBL/GenBank/DDBJ whole genome shotgun (WGS) entry which is preliminary data.</text>
</comment>
<dbReference type="InterPro" id="IPR001650">
    <property type="entry name" value="Helicase_C-like"/>
</dbReference>
<dbReference type="SUPFAM" id="SSF52540">
    <property type="entry name" value="P-loop containing nucleoside triphosphate hydrolases"/>
    <property type="match status" value="1"/>
</dbReference>
<dbReference type="Gene3D" id="1.10.3380.30">
    <property type="match status" value="1"/>
</dbReference>
<accession>A0AAJ1EXR2</accession>
<evidence type="ECO:0000259" key="6">
    <source>
        <dbReference type="PROSITE" id="PS51192"/>
    </source>
</evidence>
<organism evidence="8 9">
    <name type="scientific">Varibaculum cambriense</name>
    <dbReference type="NCBI Taxonomy" id="184870"/>
    <lineage>
        <taxon>Bacteria</taxon>
        <taxon>Bacillati</taxon>
        <taxon>Actinomycetota</taxon>
        <taxon>Actinomycetes</taxon>
        <taxon>Actinomycetales</taxon>
        <taxon>Actinomycetaceae</taxon>
        <taxon>Varibaculum</taxon>
    </lineage>
</organism>
<dbReference type="GO" id="GO:0004386">
    <property type="term" value="F:helicase activity"/>
    <property type="evidence" value="ECO:0007669"/>
    <property type="project" value="UniProtKB-KW"/>
</dbReference>
<dbReference type="PANTHER" id="PTHR12131">
    <property type="entry name" value="ATP-DEPENDENT RNA AND DNA HELICASE"/>
    <property type="match status" value="1"/>
</dbReference>
<dbReference type="InterPro" id="IPR058621">
    <property type="entry name" value="SH3_HelY"/>
</dbReference>
<evidence type="ECO:0000256" key="5">
    <source>
        <dbReference type="SAM" id="MobiDB-lite"/>
    </source>
</evidence>
<keyword evidence="4" id="KW-0067">ATP-binding</keyword>
<feature type="domain" description="Helicase ATP-binding" evidence="6">
    <location>
        <begin position="58"/>
        <end position="216"/>
    </location>
</feature>
<evidence type="ECO:0000313" key="8">
    <source>
        <dbReference type="EMBL" id="MCG4617680.1"/>
    </source>
</evidence>
<proteinExistence type="predicted"/>
<dbReference type="EMBL" id="JAKNHJ010000006">
    <property type="protein sequence ID" value="MCG4617680.1"/>
    <property type="molecule type" value="Genomic_DNA"/>
</dbReference>
<dbReference type="Proteomes" id="UP001200537">
    <property type="component" value="Unassembled WGS sequence"/>
</dbReference>
<dbReference type="Pfam" id="PF26090">
    <property type="entry name" value="SH3_HelY"/>
    <property type="match status" value="1"/>
</dbReference>